<reference evidence="2" key="1">
    <citation type="journal article" date="2024" name="Gigascience">
        <title>Chromosome-level genome of the poultry shaft louse Menopon gallinae provides insight into the host-switching and adaptive evolution of parasitic lice.</title>
        <authorList>
            <person name="Xu Y."/>
            <person name="Ma L."/>
            <person name="Liu S."/>
            <person name="Liang Y."/>
            <person name="Liu Q."/>
            <person name="He Z."/>
            <person name="Tian L."/>
            <person name="Duan Y."/>
            <person name="Cai W."/>
            <person name="Li H."/>
            <person name="Song F."/>
        </authorList>
    </citation>
    <scope>NUCLEOTIDE SEQUENCE</scope>
    <source>
        <strain evidence="2">Cailab_2023a</strain>
    </source>
</reference>
<organism evidence="2">
    <name type="scientific">Menopon gallinae</name>
    <name type="common">poultry shaft louse</name>
    <dbReference type="NCBI Taxonomy" id="328185"/>
    <lineage>
        <taxon>Eukaryota</taxon>
        <taxon>Metazoa</taxon>
        <taxon>Ecdysozoa</taxon>
        <taxon>Arthropoda</taxon>
        <taxon>Hexapoda</taxon>
        <taxon>Insecta</taxon>
        <taxon>Pterygota</taxon>
        <taxon>Neoptera</taxon>
        <taxon>Paraneoptera</taxon>
        <taxon>Psocodea</taxon>
        <taxon>Troctomorpha</taxon>
        <taxon>Phthiraptera</taxon>
        <taxon>Amblycera</taxon>
        <taxon>Menoponidae</taxon>
        <taxon>Menopon</taxon>
    </lineage>
</organism>
<proteinExistence type="predicted"/>
<feature type="compositionally biased region" description="Basic and acidic residues" evidence="1">
    <location>
        <begin position="123"/>
        <end position="132"/>
    </location>
</feature>
<accession>A0AAW2HSH4</accession>
<comment type="caution">
    <text evidence="2">The sequence shown here is derived from an EMBL/GenBank/DDBJ whole genome shotgun (WGS) entry which is preliminary data.</text>
</comment>
<sequence length="172" mass="19294">MRIPIADCSELTDNRRRRSDHLPPKSCCWIAGKNKPGSRQQNQQSIVFFPFSSPCNRRKSSRTTGSRNQATAKMDTWTGVDRSQSLQATPAEILYGRAEIFNSKTETETGTQRGRCCGRNIHKTPDLHRRGDAVQINSRKATELAETLEGHQQDEHGSSRSRNSNIHTEDGG</sequence>
<protein>
    <submittedName>
        <fullName evidence="2">Uncharacterized protein</fullName>
    </submittedName>
</protein>
<evidence type="ECO:0000313" key="2">
    <source>
        <dbReference type="EMBL" id="KAL0272899.1"/>
    </source>
</evidence>
<feature type="compositionally biased region" description="Basic and acidic residues" evidence="1">
    <location>
        <begin position="140"/>
        <end position="158"/>
    </location>
</feature>
<dbReference type="AlphaFoldDB" id="A0AAW2HSH4"/>
<feature type="region of interest" description="Disordered" evidence="1">
    <location>
        <begin position="105"/>
        <end position="172"/>
    </location>
</feature>
<dbReference type="EMBL" id="JARGDH010000003">
    <property type="protein sequence ID" value="KAL0272899.1"/>
    <property type="molecule type" value="Genomic_DNA"/>
</dbReference>
<name>A0AAW2HSH4_9NEOP</name>
<evidence type="ECO:0000256" key="1">
    <source>
        <dbReference type="SAM" id="MobiDB-lite"/>
    </source>
</evidence>
<gene>
    <name evidence="2" type="ORF">PYX00_005716</name>
</gene>